<dbReference type="InterPro" id="IPR027409">
    <property type="entry name" value="GroEL-like_apical_dom_sf"/>
</dbReference>
<protein>
    <submittedName>
        <fullName evidence="7">TCP-1/cpn60 chaperonin family protein</fullName>
    </submittedName>
</protein>
<dbReference type="PROSITE" id="PS00995">
    <property type="entry name" value="TCP1_3"/>
    <property type="match status" value="1"/>
</dbReference>
<accession>A0A8J7YPX7</accession>
<dbReference type="NCBIfam" id="NF041082">
    <property type="entry name" value="thermosome_alpha"/>
    <property type="match status" value="1"/>
</dbReference>
<dbReference type="InterPro" id="IPR027410">
    <property type="entry name" value="TCP-1-like_intermed_sf"/>
</dbReference>
<dbReference type="PRINTS" id="PR00304">
    <property type="entry name" value="TCOMPLEXTCP1"/>
</dbReference>
<dbReference type="NCBIfam" id="NF041083">
    <property type="entry name" value="thermosome_beta"/>
    <property type="match status" value="1"/>
</dbReference>
<dbReference type="InterPro" id="IPR002423">
    <property type="entry name" value="Cpn60/GroEL/TCP-1"/>
</dbReference>
<dbReference type="InterPro" id="IPR012714">
    <property type="entry name" value="Thermosome_arc"/>
</dbReference>
<evidence type="ECO:0000256" key="6">
    <source>
        <dbReference type="SAM" id="MobiDB-lite"/>
    </source>
</evidence>
<dbReference type="InterPro" id="IPR053374">
    <property type="entry name" value="TCP-1_chaperonin"/>
</dbReference>
<keyword evidence="3 5" id="KW-0067">ATP-binding</keyword>
<dbReference type="SUPFAM" id="SSF48592">
    <property type="entry name" value="GroEL equatorial domain-like"/>
    <property type="match status" value="1"/>
</dbReference>
<dbReference type="Gene3D" id="1.10.560.10">
    <property type="entry name" value="GroEL-like equatorial domain"/>
    <property type="match status" value="1"/>
</dbReference>
<dbReference type="CDD" id="cd03343">
    <property type="entry name" value="cpn60"/>
    <property type="match status" value="1"/>
</dbReference>
<dbReference type="PROSITE" id="PS00750">
    <property type="entry name" value="TCP1_1"/>
    <property type="match status" value="1"/>
</dbReference>
<keyword evidence="2 5" id="KW-0547">Nucleotide-binding</keyword>
<dbReference type="NCBIfam" id="TIGR02339">
    <property type="entry name" value="thermosome_arch"/>
    <property type="match status" value="1"/>
</dbReference>
<sequence>MLQGQPIIILREGTERDTGKSARHNNIAAAIAVADAVRSTLGPSGMDKMLVDSMGEVVITNDGATIMKELEIEHPAAKMLVEVAKTQDNEVGDGTTTAVILAGELLKRSEKLVEMNVHPTVIAAGFKMAQEKATEMLLKMAIEVGRKDSKTLKSIAETAVTGKNVGGDTSLIADLAVRAVLSVVDDTGSAVRADTDNIKVEKKHGAAVSDSQLIQGIVIDKERVHPRMPEFVENANIALVNQALEIKKTEVSSSIQIKDPSQIQRFLDQEESSLKEMADTLIKSGANVVICEKGISDSVQHHLSKAGIYAVQRAKKSDLEKLAKATGGKIIANVRDITQKDLGHSARVEQRKVSDEDMTFVTGCRNPKSVTVLLRAGTEHVAEELERAFNDAIRVVAAAIEDGKMVPGGGAVEIALALKLRDYASSVGGREQLAVEAFAESLEILPRILAENAGLDPIDTILELKTRHSSKVSTHSEGISVDGGRIKDMVKSKVLEPVRVKKQVLSSATEVAIMILRIDDVIAAKKGSGAGQPPQGGMPPGMGGMPGMPPGMM</sequence>
<dbReference type="GO" id="GO:0140662">
    <property type="term" value="F:ATP-dependent protein folding chaperone"/>
    <property type="evidence" value="ECO:0007669"/>
    <property type="project" value="InterPro"/>
</dbReference>
<dbReference type="EMBL" id="JAHEAC010000093">
    <property type="protein sequence ID" value="MBX8644733.1"/>
    <property type="molecule type" value="Genomic_DNA"/>
</dbReference>
<dbReference type="SUPFAM" id="SSF52029">
    <property type="entry name" value="GroEL apical domain-like"/>
    <property type="match status" value="1"/>
</dbReference>
<evidence type="ECO:0000313" key="7">
    <source>
        <dbReference type="EMBL" id="MBX8644733.1"/>
    </source>
</evidence>
<evidence type="ECO:0000256" key="2">
    <source>
        <dbReference type="ARBA" id="ARBA00022741"/>
    </source>
</evidence>
<gene>
    <name evidence="7" type="ORF">KIY12_08440</name>
</gene>
<evidence type="ECO:0000256" key="4">
    <source>
        <dbReference type="ARBA" id="ARBA00023186"/>
    </source>
</evidence>
<dbReference type="InterPro" id="IPR027413">
    <property type="entry name" value="GROEL-like_equatorial_sf"/>
</dbReference>
<reference evidence="7" key="1">
    <citation type="submission" date="2021-05" db="EMBL/GenBank/DDBJ databases">
        <title>Genomic insights into ecological role and evolution of a novel Thermoplasmata order Candidatus Sysuiplasmatales.</title>
        <authorList>
            <person name="Yuan Y."/>
        </authorList>
    </citation>
    <scope>NUCLEOTIDE SEQUENCE</scope>
    <source>
        <strain evidence="7">TUT19-bin139</strain>
    </source>
</reference>
<name>A0A8J7YPX7_9ARCH</name>
<organism evidence="7 8">
    <name type="scientific">Candidatus Sysuiplasma superficiale</name>
    <dbReference type="NCBI Taxonomy" id="2823368"/>
    <lineage>
        <taxon>Archaea</taxon>
        <taxon>Methanobacteriati</taxon>
        <taxon>Thermoplasmatota</taxon>
        <taxon>Thermoplasmata</taxon>
        <taxon>Candidatus Sysuiplasmatales</taxon>
        <taxon>Candidatus Sysuiplasmataceae</taxon>
        <taxon>Candidatus Sysuiplasma</taxon>
    </lineage>
</organism>
<dbReference type="Gene3D" id="3.30.260.10">
    <property type="entry name" value="TCP-1-like chaperonin intermediate domain"/>
    <property type="match status" value="1"/>
</dbReference>
<proteinExistence type="inferred from homology"/>
<evidence type="ECO:0000313" key="8">
    <source>
        <dbReference type="Proteomes" id="UP000750197"/>
    </source>
</evidence>
<dbReference type="PANTHER" id="PTHR11353">
    <property type="entry name" value="CHAPERONIN"/>
    <property type="match status" value="1"/>
</dbReference>
<dbReference type="Gene3D" id="3.50.7.10">
    <property type="entry name" value="GroEL"/>
    <property type="match status" value="1"/>
</dbReference>
<comment type="similarity">
    <text evidence="1 5">Belongs to the TCP-1 chaperonin family.</text>
</comment>
<dbReference type="PROSITE" id="PS00751">
    <property type="entry name" value="TCP1_2"/>
    <property type="match status" value="1"/>
</dbReference>
<dbReference type="InterPro" id="IPR054827">
    <property type="entry name" value="thermosome_alpha"/>
</dbReference>
<dbReference type="Proteomes" id="UP000750197">
    <property type="component" value="Unassembled WGS sequence"/>
</dbReference>
<dbReference type="InterPro" id="IPR002194">
    <property type="entry name" value="Chaperonin_TCP-1_CS"/>
</dbReference>
<dbReference type="GO" id="GO:0005524">
    <property type="term" value="F:ATP binding"/>
    <property type="evidence" value="ECO:0007669"/>
    <property type="project" value="UniProtKB-KW"/>
</dbReference>
<dbReference type="SUPFAM" id="SSF54849">
    <property type="entry name" value="GroEL-intermediate domain like"/>
    <property type="match status" value="1"/>
</dbReference>
<comment type="caution">
    <text evidence="7">The sequence shown here is derived from an EMBL/GenBank/DDBJ whole genome shotgun (WGS) entry which is preliminary data.</text>
</comment>
<dbReference type="InterPro" id="IPR017998">
    <property type="entry name" value="Chaperone_TCP-1"/>
</dbReference>
<keyword evidence="4 5" id="KW-0143">Chaperone</keyword>
<evidence type="ECO:0000256" key="1">
    <source>
        <dbReference type="ARBA" id="ARBA00008020"/>
    </source>
</evidence>
<feature type="region of interest" description="Disordered" evidence="6">
    <location>
        <begin position="526"/>
        <end position="553"/>
    </location>
</feature>
<dbReference type="Pfam" id="PF00118">
    <property type="entry name" value="Cpn60_TCP1"/>
    <property type="match status" value="1"/>
</dbReference>
<dbReference type="GO" id="GO:0051082">
    <property type="term" value="F:unfolded protein binding"/>
    <property type="evidence" value="ECO:0007669"/>
    <property type="project" value="InterPro"/>
</dbReference>
<evidence type="ECO:0000256" key="3">
    <source>
        <dbReference type="ARBA" id="ARBA00022840"/>
    </source>
</evidence>
<dbReference type="GO" id="GO:0016887">
    <property type="term" value="F:ATP hydrolysis activity"/>
    <property type="evidence" value="ECO:0007669"/>
    <property type="project" value="InterPro"/>
</dbReference>
<dbReference type="AlphaFoldDB" id="A0A8J7YPX7"/>
<evidence type="ECO:0000256" key="5">
    <source>
        <dbReference type="RuleBase" id="RU004187"/>
    </source>
</evidence>